<gene>
    <name evidence="2" type="ORF">DVH29_11805</name>
</gene>
<dbReference type="OrthoDB" id="9812295at2"/>
<keyword evidence="3" id="KW-1185">Reference proteome</keyword>
<dbReference type="PANTHER" id="PTHR30543">
    <property type="entry name" value="CHROMATE REDUCTASE"/>
    <property type="match status" value="1"/>
</dbReference>
<dbReference type="InterPro" id="IPR005025">
    <property type="entry name" value="FMN_Rdtase-like_dom"/>
</dbReference>
<sequence length="188" mass="20583">MTIKLNIIIGSTRPGRVAPILAKWIAARARGHDAFEVELVDLMDFNLPLLDEESHPRLQNYQNEPTKRWSASVASADAYVFVTPEYDYFPPAALVNAIQVVLKEWAYKPAGVMSFGGVSAGLRGAQGLRQLLGNVNVHALPQSVPVPFFPQFIADGVFTPNAQMEEGADLMLGELAKWARALKPLRAA</sequence>
<name>A0A369W345_9HYPH</name>
<dbReference type="EMBL" id="QQNH01000017">
    <property type="protein sequence ID" value="RDE08407.1"/>
    <property type="molecule type" value="Genomic_DNA"/>
</dbReference>
<dbReference type="RefSeq" id="WP_114646385.1">
    <property type="nucleotide sequence ID" value="NZ_QQNH01000017.1"/>
</dbReference>
<dbReference type="InterPro" id="IPR029039">
    <property type="entry name" value="Flavoprotein-like_sf"/>
</dbReference>
<dbReference type="GO" id="GO:0010181">
    <property type="term" value="F:FMN binding"/>
    <property type="evidence" value="ECO:0007669"/>
    <property type="project" value="TreeGrafter"/>
</dbReference>
<evidence type="ECO:0000313" key="2">
    <source>
        <dbReference type="EMBL" id="RDE08407.1"/>
    </source>
</evidence>
<feature type="domain" description="NADPH-dependent FMN reductase-like" evidence="1">
    <location>
        <begin position="4"/>
        <end position="148"/>
    </location>
</feature>
<dbReference type="PANTHER" id="PTHR30543:SF21">
    <property type="entry name" value="NAD(P)H-DEPENDENT FMN REDUCTASE LOT6"/>
    <property type="match status" value="1"/>
</dbReference>
<dbReference type="Proteomes" id="UP000253759">
    <property type="component" value="Unassembled WGS sequence"/>
</dbReference>
<protein>
    <submittedName>
        <fullName evidence="2">NAD(P)H-dependent oxidoreductase</fullName>
    </submittedName>
</protein>
<evidence type="ECO:0000313" key="3">
    <source>
        <dbReference type="Proteomes" id="UP000253759"/>
    </source>
</evidence>
<dbReference type="AlphaFoldDB" id="A0A369W345"/>
<evidence type="ECO:0000259" key="1">
    <source>
        <dbReference type="Pfam" id="PF03358"/>
    </source>
</evidence>
<organism evidence="2 3">
    <name type="scientific">Pelagibacterium lacus</name>
    <dbReference type="NCBI Taxonomy" id="2282655"/>
    <lineage>
        <taxon>Bacteria</taxon>
        <taxon>Pseudomonadati</taxon>
        <taxon>Pseudomonadota</taxon>
        <taxon>Alphaproteobacteria</taxon>
        <taxon>Hyphomicrobiales</taxon>
        <taxon>Devosiaceae</taxon>
        <taxon>Pelagibacterium</taxon>
    </lineage>
</organism>
<dbReference type="GO" id="GO:0016491">
    <property type="term" value="F:oxidoreductase activity"/>
    <property type="evidence" value="ECO:0007669"/>
    <property type="project" value="InterPro"/>
</dbReference>
<dbReference type="Gene3D" id="3.40.50.360">
    <property type="match status" value="1"/>
</dbReference>
<dbReference type="SUPFAM" id="SSF52218">
    <property type="entry name" value="Flavoproteins"/>
    <property type="match status" value="1"/>
</dbReference>
<dbReference type="InterPro" id="IPR050712">
    <property type="entry name" value="NAD(P)H-dep_reductase"/>
</dbReference>
<dbReference type="Pfam" id="PF03358">
    <property type="entry name" value="FMN_red"/>
    <property type="match status" value="1"/>
</dbReference>
<dbReference type="GO" id="GO:0005829">
    <property type="term" value="C:cytosol"/>
    <property type="evidence" value="ECO:0007669"/>
    <property type="project" value="TreeGrafter"/>
</dbReference>
<accession>A0A369W345</accession>
<reference evidence="3" key="1">
    <citation type="submission" date="2018-07" db="EMBL/GenBank/DDBJ databases">
        <authorList>
            <person name="Liu B.-T."/>
            <person name="Du Z."/>
        </authorList>
    </citation>
    <scope>NUCLEOTIDE SEQUENCE [LARGE SCALE GENOMIC DNA]</scope>
    <source>
        <strain evidence="3">XYN52</strain>
    </source>
</reference>
<proteinExistence type="predicted"/>
<comment type="caution">
    <text evidence="2">The sequence shown here is derived from an EMBL/GenBank/DDBJ whole genome shotgun (WGS) entry which is preliminary data.</text>
</comment>